<organism evidence="7 8">
    <name type="scientific">Klenkia soli</name>
    <dbReference type="NCBI Taxonomy" id="1052260"/>
    <lineage>
        <taxon>Bacteria</taxon>
        <taxon>Bacillati</taxon>
        <taxon>Actinomycetota</taxon>
        <taxon>Actinomycetes</taxon>
        <taxon>Geodermatophilales</taxon>
        <taxon>Geodermatophilaceae</taxon>
        <taxon>Klenkia</taxon>
    </lineage>
</organism>
<accession>A0A1H0DWD0</accession>
<dbReference type="InterPro" id="IPR009057">
    <property type="entry name" value="Homeodomain-like_sf"/>
</dbReference>
<feature type="DNA-binding region" description="H-T-H motif" evidence="5">
    <location>
        <begin position="31"/>
        <end position="50"/>
    </location>
</feature>
<dbReference type="PANTHER" id="PTHR30055">
    <property type="entry name" value="HTH-TYPE TRANSCRIPTIONAL REGULATOR RUTR"/>
    <property type="match status" value="1"/>
</dbReference>
<keyword evidence="1" id="KW-0678">Repressor</keyword>
<dbReference type="InterPro" id="IPR001647">
    <property type="entry name" value="HTH_TetR"/>
</dbReference>
<evidence type="ECO:0000256" key="3">
    <source>
        <dbReference type="ARBA" id="ARBA00023125"/>
    </source>
</evidence>
<dbReference type="Proteomes" id="UP000199088">
    <property type="component" value="Unassembled WGS sequence"/>
</dbReference>
<dbReference type="AlphaFoldDB" id="A0A1H0DWD0"/>
<proteinExistence type="predicted"/>
<evidence type="ECO:0000256" key="4">
    <source>
        <dbReference type="ARBA" id="ARBA00023163"/>
    </source>
</evidence>
<dbReference type="PROSITE" id="PS50977">
    <property type="entry name" value="HTH_TETR_2"/>
    <property type="match status" value="1"/>
</dbReference>
<gene>
    <name evidence="7" type="ORF">SAMN05660199_00577</name>
</gene>
<dbReference type="Pfam" id="PF13977">
    <property type="entry name" value="TetR_C_6"/>
    <property type="match status" value="1"/>
</dbReference>
<keyword evidence="3 5" id="KW-0238">DNA-binding</keyword>
<evidence type="ECO:0000256" key="5">
    <source>
        <dbReference type="PROSITE-ProRule" id="PRU00335"/>
    </source>
</evidence>
<feature type="domain" description="HTH tetR-type" evidence="6">
    <location>
        <begin position="8"/>
        <end position="68"/>
    </location>
</feature>
<dbReference type="InterPro" id="IPR039538">
    <property type="entry name" value="BetI_C"/>
</dbReference>
<dbReference type="STRING" id="1052260.SAMN05660199_00577"/>
<dbReference type="PRINTS" id="PR00455">
    <property type="entry name" value="HTHTETR"/>
</dbReference>
<evidence type="ECO:0000313" key="8">
    <source>
        <dbReference type="Proteomes" id="UP000199088"/>
    </source>
</evidence>
<evidence type="ECO:0000256" key="1">
    <source>
        <dbReference type="ARBA" id="ARBA00022491"/>
    </source>
</evidence>
<keyword evidence="4" id="KW-0804">Transcription</keyword>
<dbReference type="EMBL" id="FNIR01000002">
    <property type="protein sequence ID" value="SDN74425.1"/>
    <property type="molecule type" value="Genomic_DNA"/>
</dbReference>
<dbReference type="GO" id="GO:0000976">
    <property type="term" value="F:transcription cis-regulatory region binding"/>
    <property type="evidence" value="ECO:0007669"/>
    <property type="project" value="TreeGrafter"/>
</dbReference>
<evidence type="ECO:0000256" key="2">
    <source>
        <dbReference type="ARBA" id="ARBA00023015"/>
    </source>
</evidence>
<dbReference type="GO" id="GO:0003700">
    <property type="term" value="F:DNA-binding transcription factor activity"/>
    <property type="evidence" value="ECO:0007669"/>
    <property type="project" value="TreeGrafter"/>
</dbReference>
<keyword evidence="2" id="KW-0805">Transcription regulation</keyword>
<dbReference type="RefSeq" id="WP_165617451.1">
    <property type="nucleotide sequence ID" value="NZ_FNIR01000002.1"/>
</dbReference>
<dbReference type="PANTHER" id="PTHR30055:SF234">
    <property type="entry name" value="HTH-TYPE TRANSCRIPTIONAL REGULATOR BETI"/>
    <property type="match status" value="1"/>
</dbReference>
<evidence type="ECO:0000313" key="7">
    <source>
        <dbReference type="EMBL" id="SDN74425.1"/>
    </source>
</evidence>
<dbReference type="InterPro" id="IPR050109">
    <property type="entry name" value="HTH-type_TetR-like_transc_reg"/>
</dbReference>
<evidence type="ECO:0000259" key="6">
    <source>
        <dbReference type="PROSITE" id="PS50977"/>
    </source>
</evidence>
<dbReference type="SUPFAM" id="SSF46689">
    <property type="entry name" value="Homeodomain-like"/>
    <property type="match status" value="1"/>
</dbReference>
<reference evidence="8" key="1">
    <citation type="submission" date="2016-10" db="EMBL/GenBank/DDBJ databases">
        <authorList>
            <person name="Varghese N."/>
            <person name="Submissions S."/>
        </authorList>
    </citation>
    <scope>NUCLEOTIDE SEQUENCE [LARGE SCALE GENOMIC DNA]</scope>
    <source>
        <strain evidence="8">DSM 45843</strain>
    </source>
</reference>
<dbReference type="SUPFAM" id="SSF48498">
    <property type="entry name" value="Tetracyclin repressor-like, C-terminal domain"/>
    <property type="match status" value="1"/>
</dbReference>
<name>A0A1H0DWD0_9ACTN</name>
<dbReference type="Pfam" id="PF00440">
    <property type="entry name" value="TetR_N"/>
    <property type="match status" value="1"/>
</dbReference>
<protein>
    <submittedName>
        <fullName evidence="7">Transcriptional regulator, TetR family</fullName>
    </submittedName>
</protein>
<sequence>MPKIVDHAERRREVLDATWRVIARSGLDTATTRAIAEEAGYSIGVLTHYFSDKQDILVSAHRLAFARARDRILAATRECTGTTALRLAMLEALPLDDERFVEAQVDVSFLGQSVGNAYLRGIRSASYEGSRRLWRGFLDQASAAGELADDADLPRLVDDVVGMVDSLSIQAIVDPGHMTPDHQVLLVDRFLERIARTAR</sequence>
<keyword evidence="8" id="KW-1185">Reference proteome</keyword>
<dbReference type="Gene3D" id="1.10.357.10">
    <property type="entry name" value="Tetracycline Repressor, domain 2"/>
    <property type="match status" value="1"/>
</dbReference>
<dbReference type="InterPro" id="IPR036271">
    <property type="entry name" value="Tet_transcr_reg_TetR-rel_C_sf"/>
</dbReference>